<dbReference type="GO" id="GO:0005524">
    <property type="term" value="F:ATP binding"/>
    <property type="evidence" value="ECO:0007669"/>
    <property type="project" value="UniProtKB-KW"/>
</dbReference>
<sequence>MLLFHAACPVLYNNVRMSLRGVDCFGNVLPSGPSPLSRATREYTPSAGYRIGPGPIEDWLLRHPAVPAAAVVGAPDAGRTEIVCAFVVLKDGFAPGDTLVRERQAHVRTALAHTNIRAKYCLSPRCR</sequence>
<evidence type="ECO:0000256" key="2">
    <source>
        <dbReference type="ARBA" id="ARBA00022598"/>
    </source>
</evidence>
<organism evidence="6 7">
    <name type="scientific">Paraburkholderia graminis</name>
    <dbReference type="NCBI Taxonomy" id="60548"/>
    <lineage>
        <taxon>Bacteria</taxon>
        <taxon>Pseudomonadati</taxon>
        <taxon>Pseudomonadota</taxon>
        <taxon>Betaproteobacteria</taxon>
        <taxon>Burkholderiales</taxon>
        <taxon>Burkholderiaceae</taxon>
        <taxon>Paraburkholderia</taxon>
    </lineage>
</organism>
<dbReference type="Proteomes" id="UP001245184">
    <property type="component" value="Unassembled WGS sequence"/>
</dbReference>
<evidence type="ECO:0000256" key="1">
    <source>
        <dbReference type="ARBA" id="ARBA00006432"/>
    </source>
</evidence>
<reference evidence="6 7" key="1">
    <citation type="submission" date="2023-08" db="EMBL/GenBank/DDBJ databases">
        <title>Genome sequencing of plant associated microbes to promote plant fitness in Sorghum bicolor and Oryza sativa.</title>
        <authorList>
            <person name="Coleman-Derr D."/>
        </authorList>
    </citation>
    <scope>NUCLEOTIDE SEQUENCE [LARGE SCALE GENOMIC DNA]</scope>
    <source>
        <strain evidence="6 7">SLBN-33</strain>
    </source>
</reference>
<dbReference type="AlphaFoldDB" id="A0ABD5CGG8"/>
<feature type="domain" description="AMP-binding enzyme C-terminal" evidence="5">
    <location>
        <begin position="56"/>
        <end position="113"/>
    </location>
</feature>
<protein>
    <recommendedName>
        <fullName evidence="5">AMP-binding enzyme C-terminal domain-containing protein</fullName>
    </recommendedName>
</protein>
<keyword evidence="3" id="KW-0547">Nucleotide-binding</keyword>
<dbReference type="GO" id="GO:0016877">
    <property type="term" value="F:ligase activity, forming carbon-sulfur bonds"/>
    <property type="evidence" value="ECO:0007669"/>
    <property type="project" value="UniProtKB-ARBA"/>
</dbReference>
<evidence type="ECO:0000256" key="3">
    <source>
        <dbReference type="ARBA" id="ARBA00022741"/>
    </source>
</evidence>
<gene>
    <name evidence="6" type="ORF">QF025_002360</name>
</gene>
<accession>A0ABD5CGG8</accession>
<evidence type="ECO:0000313" key="6">
    <source>
        <dbReference type="EMBL" id="MDR6203640.1"/>
    </source>
</evidence>
<dbReference type="InterPro" id="IPR045851">
    <property type="entry name" value="AMP-bd_C_sf"/>
</dbReference>
<keyword evidence="4" id="KW-0067">ATP-binding</keyword>
<comment type="caution">
    <text evidence="6">The sequence shown here is derived from an EMBL/GenBank/DDBJ whole genome shotgun (WGS) entry which is preliminary data.</text>
</comment>
<dbReference type="Pfam" id="PF13193">
    <property type="entry name" value="AMP-binding_C"/>
    <property type="match status" value="1"/>
</dbReference>
<evidence type="ECO:0000256" key="4">
    <source>
        <dbReference type="ARBA" id="ARBA00022840"/>
    </source>
</evidence>
<name>A0ABD5CGG8_9BURK</name>
<keyword evidence="2" id="KW-0436">Ligase</keyword>
<comment type="similarity">
    <text evidence="1">Belongs to the ATP-dependent AMP-binding enzyme family.</text>
</comment>
<proteinExistence type="inferred from homology"/>
<evidence type="ECO:0000313" key="7">
    <source>
        <dbReference type="Proteomes" id="UP001245184"/>
    </source>
</evidence>
<dbReference type="Gene3D" id="3.30.300.30">
    <property type="match status" value="1"/>
</dbReference>
<dbReference type="InterPro" id="IPR025110">
    <property type="entry name" value="AMP-bd_C"/>
</dbReference>
<dbReference type="SUPFAM" id="SSF56801">
    <property type="entry name" value="Acetyl-CoA synthetase-like"/>
    <property type="match status" value="1"/>
</dbReference>
<dbReference type="InterPro" id="IPR051087">
    <property type="entry name" value="Mitochondrial_ACSM"/>
</dbReference>
<dbReference type="PANTHER" id="PTHR43605:SF10">
    <property type="entry name" value="ACYL-COA SYNTHETASE MEDIUM CHAIN FAMILY MEMBER 3"/>
    <property type="match status" value="1"/>
</dbReference>
<dbReference type="EMBL" id="JAVIZN010000002">
    <property type="protein sequence ID" value="MDR6203640.1"/>
    <property type="molecule type" value="Genomic_DNA"/>
</dbReference>
<evidence type="ECO:0000259" key="5">
    <source>
        <dbReference type="Pfam" id="PF13193"/>
    </source>
</evidence>
<dbReference type="PANTHER" id="PTHR43605">
    <property type="entry name" value="ACYL-COENZYME A SYNTHETASE"/>
    <property type="match status" value="1"/>
</dbReference>